<dbReference type="Gene3D" id="1.20.120.1070">
    <property type="entry name" value="Translation initiation factor eIF-2B, N-terminal domain"/>
    <property type="match status" value="1"/>
</dbReference>
<evidence type="ECO:0000256" key="7">
    <source>
        <dbReference type="ARBA" id="ARBA00044236"/>
    </source>
</evidence>
<dbReference type="AlphaFoldDB" id="B7FUW0"/>
<dbReference type="PANTHER" id="PTHR45860">
    <property type="entry name" value="TRANSLATION INITIATION FACTOR EIF-2B SUBUNIT ALPHA"/>
    <property type="match status" value="1"/>
</dbReference>
<reference evidence="11" key="2">
    <citation type="submission" date="2008-08" db="EMBL/GenBank/DDBJ databases">
        <authorList>
            <consortium name="Diatom Consortium"/>
            <person name="Grigoriev I."/>
            <person name="Grimwood J."/>
            <person name="Kuo A."/>
            <person name="Otillar R.P."/>
            <person name="Salamov A."/>
            <person name="Detter J.C."/>
            <person name="Lindquist E."/>
            <person name="Shapiro H."/>
            <person name="Lucas S."/>
            <person name="Glavina del Rio T."/>
            <person name="Pitluck S."/>
            <person name="Rokhsar D."/>
            <person name="Bowler C."/>
        </authorList>
    </citation>
    <scope>GENOME REANNOTATION</scope>
    <source>
        <strain evidence="11">CCAP 1055/1</strain>
    </source>
</reference>
<evidence type="ECO:0000313" key="11">
    <source>
        <dbReference type="Proteomes" id="UP000000759"/>
    </source>
</evidence>
<dbReference type="KEGG" id="pti:PHATRDRAFT_10674"/>
<dbReference type="InParanoid" id="B7FUW0"/>
<evidence type="ECO:0000256" key="1">
    <source>
        <dbReference type="ARBA" id="ARBA00004514"/>
    </source>
</evidence>
<dbReference type="RefSeq" id="XP_002178665.1">
    <property type="nucleotide sequence ID" value="XM_002178629.1"/>
</dbReference>
<keyword evidence="3" id="KW-0963">Cytoplasm</keyword>
<dbReference type="Pfam" id="PF01008">
    <property type="entry name" value="IF-2B"/>
    <property type="match status" value="1"/>
</dbReference>
<feature type="non-terminal residue" evidence="10">
    <location>
        <position position="1"/>
    </location>
</feature>
<dbReference type="SMR" id="B7FUW0"/>
<dbReference type="OrthoDB" id="10249309at2759"/>
<comment type="subunit">
    <text evidence="8">Component of the translation initiation factor 2B (eIF2B) complex which is a heterodecamer of two sets of five different subunits: alpha, beta, gamma, delta and epsilon. Subunits alpha, beta and delta comprise a regulatory subcomplex and subunits epsilon and gamma comprise a catalytic subcomplex. Within the complex, the hexameric regulatory complex resides at the center, with the two heterodimeric catalytic subcomplexes bound on opposite sides.</text>
</comment>
<evidence type="ECO:0000256" key="3">
    <source>
        <dbReference type="ARBA" id="ARBA00022490"/>
    </source>
</evidence>
<dbReference type="SUPFAM" id="SSF100950">
    <property type="entry name" value="NagB/RpiA/CoA transferase-like"/>
    <property type="match status" value="1"/>
</dbReference>
<evidence type="ECO:0000256" key="5">
    <source>
        <dbReference type="ARBA" id="ARBA00022917"/>
    </source>
</evidence>
<dbReference type="PaxDb" id="2850-Phatr10674"/>
<dbReference type="InterPro" id="IPR051501">
    <property type="entry name" value="eIF2B_alpha/beta/delta"/>
</dbReference>
<dbReference type="GO" id="GO:0005829">
    <property type="term" value="C:cytosol"/>
    <property type="evidence" value="ECO:0007669"/>
    <property type="project" value="UniProtKB-SubCell"/>
</dbReference>
<dbReference type="Gene3D" id="3.40.50.10470">
    <property type="entry name" value="Translation initiation factor eif-2b, domain 2"/>
    <property type="match status" value="1"/>
</dbReference>
<dbReference type="InterPro" id="IPR042529">
    <property type="entry name" value="IF_2B-like_C"/>
</dbReference>
<dbReference type="GO" id="GO:0005085">
    <property type="term" value="F:guanyl-nucleotide exchange factor activity"/>
    <property type="evidence" value="ECO:0007669"/>
    <property type="project" value="TreeGrafter"/>
</dbReference>
<dbReference type="GeneID" id="7197912"/>
<dbReference type="FunCoup" id="B7FUW0">
    <property type="interactions" value="452"/>
</dbReference>
<keyword evidence="5" id="KW-0648">Protein biosynthesis</keyword>
<comment type="similarity">
    <text evidence="2 9">Belongs to the eIF-2B alpha/beta/delta subunits family.</text>
</comment>
<dbReference type="eggNOG" id="KOG1466">
    <property type="taxonomic scope" value="Eukaryota"/>
</dbReference>
<evidence type="ECO:0000256" key="6">
    <source>
        <dbReference type="ARBA" id="ARBA00044208"/>
    </source>
</evidence>
<proteinExistence type="inferred from homology"/>
<evidence type="ECO:0000256" key="9">
    <source>
        <dbReference type="RuleBase" id="RU003814"/>
    </source>
</evidence>
<dbReference type="InterPro" id="IPR000649">
    <property type="entry name" value="IF-2B-related"/>
</dbReference>
<evidence type="ECO:0000256" key="4">
    <source>
        <dbReference type="ARBA" id="ARBA00022540"/>
    </source>
</evidence>
<evidence type="ECO:0000256" key="8">
    <source>
        <dbReference type="ARBA" id="ARBA00046432"/>
    </source>
</evidence>
<dbReference type="STRING" id="556484.B7FUW0"/>
<dbReference type="PANTHER" id="PTHR45860:SF1">
    <property type="entry name" value="TRANSLATION INITIATION FACTOR EIF-2B SUBUNIT ALPHA"/>
    <property type="match status" value="1"/>
</dbReference>
<keyword evidence="11" id="KW-1185">Reference proteome</keyword>
<keyword evidence="4" id="KW-0396">Initiation factor</keyword>
<comment type="subcellular location">
    <subcellularLocation>
        <location evidence="1">Cytoplasm</location>
        <location evidence="1">Cytosol</location>
    </subcellularLocation>
</comment>
<dbReference type="GO" id="GO:0003743">
    <property type="term" value="F:translation initiation factor activity"/>
    <property type="evidence" value="ECO:0007669"/>
    <property type="project" value="UniProtKB-KW"/>
</dbReference>
<name>B7FUW0_PHATC</name>
<gene>
    <name evidence="10" type="ORF">PHATRDRAFT_10674</name>
</gene>
<dbReference type="EMBL" id="CM000607">
    <property type="protein sequence ID" value="EEC50330.1"/>
    <property type="molecule type" value="Genomic_DNA"/>
</dbReference>
<organism evidence="10 11">
    <name type="scientific">Phaeodactylum tricornutum (strain CCAP 1055/1)</name>
    <dbReference type="NCBI Taxonomy" id="556484"/>
    <lineage>
        <taxon>Eukaryota</taxon>
        <taxon>Sar</taxon>
        <taxon>Stramenopiles</taxon>
        <taxon>Ochrophyta</taxon>
        <taxon>Bacillariophyta</taxon>
        <taxon>Bacillariophyceae</taxon>
        <taxon>Bacillariophycidae</taxon>
        <taxon>Naviculales</taxon>
        <taxon>Phaeodactylaceae</taxon>
        <taxon>Phaeodactylum</taxon>
    </lineage>
</organism>
<protein>
    <recommendedName>
        <fullName evidence="6">Translation initiation factor eIF2B subunit alpha</fullName>
    </recommendedName>
    <alternativeName>
        <fullName evidence="7">eIF2B GDP-GTP exchange factor subunit alpha</fullName>
    </alternativeName>
</protein>
<dbReference type="InterPro" id="IPR042528">
    <property type="entry name" value="elF-2B_alpha_N"/>
</dbReference>
<accession>B7FUW0</accession>
<dbReference type="GO" id="GO:0005851">
    <property type="term" value="C:eukaryotic translation initiation factor 2B complex"/>
    <property type="evidence" value="ECO:0007669"/>
    <property type="project" value="TreeGrafter"/>
</dbReference>
<sequence length="290" mass="31615">VAAIKTLLGVVQRSRAETMMGLQDDLKQAAQLMMDNFATHRDSGAGRSHIALQSGCAMFLKYVTRTFLELSDFEACRQAVLERGERFQMISLAARDRIAKAAVDFIPPNATVLTHGYSRVVAAILSQASQSRHFSVIVLEGRPDASGPKIAQFYAREAHIPVKIVLDAAMAYIMEQVDIVLVGAEGVMENGGVVNKLGTYTLATCAQAAGKPFYVAAESYKFARIYPLHQADLPLHPMAPLEFAIALDESIQVVNPPVDFTPAKFITLLFTDLGVLTPSAVSDELIRLYQ</sequence>
<evidence type="ECO:0000313" key="10">
    <source>
        <dbReference type="EMBL" id="EEC50330.1"/>
    </source>
</evidence>
<reference evidence="10 11" key="1">
    <citation type="journal article" date="2008" name="Nature">
        <title>The Phaeodactylum genome reveals the evolutionary history of diatom genomes.</title>
        <authorList>
            <person name="Bowler C."/>
            <person name="Allen A.E."/>
            <person name="Badger J.H."/>
            <person name="Grimwood J."/>
            <person name="Jabbari K."/>
            <person name="Kuo A."/>
            <person name="Maheswari U."/>
            <person name="Martens C."/>
            <person name="Maumus F."/>
            <person name="Otillar R.P."/>
            <person name="Rayko E."/>
            <person name="Salamov A."/>
            <person name="Vandepoele K."/>
            <person name="Beszteri B."/>
            <person name="Gruber A."/>
            <person name="Heijde M."/>
            <person name="Katinka M."/>
            <person name="Mock T."/>
            <person name="Valentin K."/>
            <person name="Verret F."/>
            <person name="Berges J.A."/>
            <person name="Brownlee C."/>
            <person name="Cadoret J.P."/>
            <person name="Chiovitti A."/>
            <person name="Choi C.J."/>
            <person name="Coesel S."/>
            <person name="De Martino A."/>
            <person name="Detter J.C."/>
            <person name="Durkin C."/>
            <person name="Falciatore A."/>
            <person name="Fournet J."/>
            <person name="Haruta M."/>
            <person name="Huysman M.J."/>
            <person name="Jenkins B.D."/>
            <person name="Jiroutova K."/>
            <person name="Jorgensen R.E."/>
            <person name="Joubert Y."/>
            <person name="Kaplan A."/>
            <person name="Kroger N."/>
            <person name="Kroth P.G."/>
            <person name="La Roche J."/>
            <person name="Lindquist E."/>
            <person name="Lommer M."/>
            <person name="Martin-Jezequel V."/>
            <person name="Lopez P.J."/>
            <person name="Lucas S."/>
            <person name="Mangogna M."/>
            <person name="McGinnis K."/>
            <person name="Medlin L.K."/>
            <person name="Montsant A."/>
            <person name="Oudot-Le Secq M.P."/>
            <person name="Napoli C."/>
            <person name="Obornik M."/>
            <person name="Parker M.S."/>
            <person name="Petit J.L."/>
            <person name="Porcel B.M."/>
            <person name="Poulsen N."/>
            <person name="Robison M."/>
            <person name="Rychlewski L."/>
            <person name="Rynearson T.A."/>
            <person name="Schmutz J."/>
            <person name="Shapiro H."/>
            <person name="Siaut M."/>
            <person name="Stanley M."/>
            <person name="Sussman M.R."/>
            <person name="Taylor A.R."/>
            <person name="Vardi A."/>
            <person name="von Dassow P."/>
            <person name="Vyverman W."/>
            <person name="Willis A."/>
            <person name="Wyrwicz L.S."/>
            <person name="Rokhsar D.S."/>
            <person name="Weissenbach J."/>
            <person name="Armbrust E.V."/>
            <person name="Green B.R."/>
            <person name="Van de Peer Y."/>
            <person name="Grigoriev I.V."/>
        </authorList>
    </citation>
    <scope>NUCLEOTIDE SEQUENCE [LARGE SCALE GENOMIC DNA]</scope>
    <source>
        <strain evidence="10 11">CCAP 1055/1</strain>
    </source>
</reference>
<dbReference type="Proteomes" id="UP000000759">
    <property type="component" value="Chromosome 4"/>
</dbReference>
<dbReference type="InterPro" id="IPR037171">
    <property type="entry name" value="NagB/RpiA_transferase-like"/>
</dbReference>
<evidence type="ECO:0000256" key="2">
    <source>
        <dbReference type="ARBA" id="ARBA00007251"/>
    </source>
</evidence>